<proteinExistence type="predicted"/>
<evidence type="ECO:0000313" key="3">
    <source>
        <dbReference type="Proteomes" id="UP000595897"/>
    </source>
</evidence>
<keyword evidence="1" id="KW-1133">Transmembrane helix</keyword>
<keyword evidence="3" id="KW-1185">Reference proteome</keyword>
<accession>A0A7R7IC14</accession>
<feature type="transmembrane region" description="Helical" evidence="1">
    <location>
        <begin position="450"/>
        <end position="473"/>
    </location>
</feature>
<gene>
    <name evidence="2" type="ORF">bsdtb5_15380</name>
</gene>
<name>A0A7R7IC14_9FIRM</name>
<keyword evidence="1" id="KW-0812">Transmembrane</keyword>
<protein>
    <submittedName>
        <fullName evidence="2">Uncharacterized protein</fullName>
    </submittedName>
</protein>
<evidence type="ECO:0000313" key="2">
    <source>
        <dbReference type="EMBL" id="BCN30243.1"/>
    </source>
</evidence>
<feature type="transmembrane region" description="Helical" evidence="1">
    <location>
        <begin position="318"/>
        <end position="338"/>
    </location>
</feature>
<sequence>MHFFFAKKYISHIRNIYEILHPTNAYEVIVSSMRIELRASIISFFILFWSLSIKGTTLYSAMIILIFVYLIHHGMVHYQLNRLEFQLLNELEKYLGDLRHYFYSSGMVEEAIYDSLEMRSKRITLHISKIYDILMKDDPYEVEQYKEIAPNKFFLTFLALCQITIQYGDTIYQDQSLFLTNLNYLKNEINIEILKRKKIKHVFSGLIFISILPIFTLNMIENWSVSNLEEMKKYYDGGYGIIVSVAIFFITLFSYKLIQRLKSNEKGFRSNYEVLEKLLSFHKIDKYISIWIAKNYRRASKVDNLIKRIGEGITIKQFYLGRVLIFIMIFLFTNAIIIRSVNATKNNDLNYVKDFETSTFSSNKSDILTFQAIVKKYTNKYCKVNINNPTNNSKMNKLSTKKIKKHSSFFKQIKEELVEKEAITNDYIAKLLTNEIIRRIIHFQECHYHLYYFILSLLVAGVSSYIPYIILLLRKQLMQMSMEDEVMQFQAIIIMLMHIKKMSVDTILDWLENFAEIFRPAIMECVDTYNYDEEMAFTRLKEREPFLPFVRIVSNLEACDKVGIEKAFDEIKTDRNYFIEKRKQENDIIITNKAVIGKVVAYIPMIATLALYLILPFVIESVTRLLNYVKQMQGY</sequence>
<dbReference type="Proteomes" id="UP000595897">
    <property type="component" value="Chromosome"/>
</dbReference>
<feature type="transmembrane region" description="Helical" evidence="1">
    <location>
        <begin position="599"/>
        <end position="619"/>
    </location>
</feature>
<feature type="transmembrane region" description="Helical" evidence="1">
    <location>
        <begin position="202"/>
        <end position="220"/>
    </location>
</feature>
<feature type="transmembrane region" description="Helical" evidence="1">
    <location>
        <begin position="240"/>
        <end position="258"/>
    </location>
</feature>
<organism evidence="2 3">
    <name type="scientific">Anaeromicropila herbilytica</name>
    <dbReference type="NCBI Taxonomy" id="2785025"/>
    <lineage>
        <taxon>Bacteria</taxon>
        <taxon>Bacillati</taxon>
        <taxon>Bacillota</taxon>
        <taxon>Clostridia</taxon>
        <taxon>Lachnospirales</taxon>
        <taxon>Lachnospiraceae</taxon>
        <taxon>Anaeromicropila</taxon>
    </lineage>
</organism>
<evidence type="ECO:0000256" key="1">
    <source>
        <dbReference type="SAM" id="Phobius"/>
    </source>
</evidence>
<dbReference type="AlphaFoldDB" id="A0A7R7IC14"/>
<reference evidence="2 3" key="1">
    <citation type="submission" date="2020-11" db="EMBL/GenBank/DDBJ databases">
        <title>Draft genome sequencing of a Lachnospiraceae strain isolated from anoxic soil subjected to BSD treatment.</title>
        <authorList>
            <person name="Uek A."/>
            <person name="Tonouchi A."/>
        </authorList>
    </citation>
    <scope>NUCLEOTIDE SEQUENCE [LARGE SCALE GENOMIC DNA]</scope>
    <source>
        <strain evidence="2 3">TB5</strain>
    </source>
</reference>
<feature type="transmembrane region" description="Helical" evidence="1">
    <location>
        <begin position="58"/>
        <end position="78"/>
    </location>
</feature>
<dbReference type="EMBL" id="AP024169">
    <property type="protein sequence ID" value="BCN30243.1"/>
    <property type="molecule type" value="Genomic_DNA"/>
</dbReference>
<keyword evidence="1" id="KW-0472">Membrane</keyword>
<dbReference type="KEGG" id="ahb:bsdtb5_15380"/>